<evidence type="ECO:0000313" key="2">
    <source>
        <dbReference type="EMBL" id="ATV31383.1"/>
    </source>
</evidence>
<protein>
    <recommendedName>
        <fullName evidence="4">Cell surface protein</fullName>
    </recommendedName>
</protein>
<dbReference type="SUPFAM" id="SSF52058">
    <property type="entry name" value="L domain-like"/>
    <property type="match status" value="1"/>
</dbReference>
<dbReference type="EMBL" id="CP024727">
    <property type="protein sequence ID" value="ATV31383.1"/>
    <property type="molecule type" value="Genomic_DNA"/>
</dbReference>
<dbReference type="Gene3D" id="3.80.10.10">
    <property type="entry name" value="Ribonuclease Inhibitor"/>
    <property type="match status" value="4"/>
</dbReference>
<dbReference type="InterPro" id="IPR053139">
    <property type="entry name" value="Surface_bspA-like"/>
</dbReference>
<dbReference type="RefSeq" id="WP_100014421.1">
    <property type="nucleotide sequence ID" value="NZ_CP024727.1"/>
</dbReference>
<accession>A0A2D3LLE0</accession>
<gene>
    <name evidence="2" type="ORF">CTM46_08015</name>
</gene>
<evidence type="ECO:0008006" key="4">
    <source>
        <dbReference type="Google" id="ProtNLM"/>
    </source>
</evidence>
<name>A0A2D3LLE0_PREIN</name>
<dbReference type="PANTHER" id="PTHR45661:SF3">
    <property type="entry name" value="IG-LIKE DOMAIN-CONTAINING PROTEIN"/>
    <property type="match status" value="1"/>
</dbReference>
<feature type="signal peptide" evidence="1">
    <location>
        <begin position="1"/>
        <end position="23"/>
    </location>
</feature>
<reference evidence="2 3" key="1">
    <citation type="submission" date="2017-11" db="EMBL/GenBank/DDBJ databases">
        <title>Genome sequencing of Prevotella intermedia KCOM 1949.</title>
        <authorList>
            <person name="Kook J.-K."/>
            <person name="Park S.-N."/>
            <person name="Lim Y.K."/>
        </authorList>
    </citation>
    <scope>NUCLEOTIDE SEQUENCE [LARGE SCALE GENOMIC DNA]</scope>
    <source>
        <strain evidence="2 3">KCOM 1949</strain>
    </source>
</reference>
<dbReference type="Pfam" id="PF13306">
    <property type="entry name" value="LRR_5"/>
    <property type="match status" value="5"/>
</dbReference>
<organism evidence="2 3">
    <name type="scientific">Prevotella intermedia</name>
    <dbReference type="NCBI Taxonomy" id="28131"/>
    <lineage>
        <taxon>Bacteria</taxon>
        <taxon>Pseudomonadati</taxon>
        <taxon>Bacteroidota</taxon>
        <taxon>Bacteroidia</taxon>
        <taxon>Bacteroidales</taxon>
        <taxon>Prevotellaceae</taxon>
        <taxon>Prevotella</taxon>
    </lineage>
</organism>
<sequence>MKQTKHLLLLLLAFILSVTNAFAQGEGTTFEVGNVTYYITKNDLTPGHLNNEVEIWKVGGSGVVTIPSKVTHPQNSEIYNVVGTRGWMEGSPKAVTKIILPEGLKKISVGGFSSSEGLTEIVIPSTCTVIESSCFTFSDKLTKFEVAAANPNFKHDANGWLLNKAGDKLVYLPKGWVGDVNIPSTITSIAPSGMFRCPKVTNVNLPSTFVNNEGTVEYPSFAGTATKFVVASENPVFKDIDGVLFNKNGTDLIAFPVKHYNSPAPSENWKDPRFKYTLPASAKTICSNAFFGTFNYPKTLDLNNVEKLEDKALQQMWGLKEITIGAFVNKIGEGAFTGCTSLIAIKVNPANNKYKDDDGVLYTKDGEHLMQFPTKKTGDYTVLTGTKFIDKEAFREVADAGVVTLPTSVEEIGESGFRSANIAKLIIPDNANLKKIGDFAFDHFGMTGTLKLPATLESLGAQAFGSAQLKEIRFANGVKLDAISYDCFVDMSKLERVVFEGGAPNLTMFHSRAFQNCTQLRTVDIPQNVTQIETSVFVNTPMLETVVFKTPSSLKTIGKSTFSKSGIRHIELPNSVTKIEEQAFDNCANLTTVKVPASVTEIKTGAFNFCENLTAINVEAGNTKYASLDGMLCSKDKKTLVTFPAGKADSKYTLIPYFDTVGEYAFYSSNKVSNITFPKSVVNIEDRSLALCKNIKSLSFMGEENVPELKTDILFNSSNPQDINIYVRKDWYDKTENAATIQKYDNIFKNVIPSFYAKEVVGGKNYDRGIEFFQTSDNNVGVISFEDEHERTSVIIDKEAVQPAFTSKSGVAIPEATYSVSSVLDFAFEEKSTPNPSGKNVKAIVFLSEIGSIGLKAFKRSSIEQLFFVGNAPGDLTYDNYELPNDYPFKENQKIYVKRTKVNSYQTAWQTTEHTLGITHEIPQTTHSYGAARCYPFDVQYDNNGDVRPYLPVDFSRMTPAYPYARARRIDNGYVPAFLGVLLHSRNAASATSYCEMTDTQDHHAVNDPSGKYSAATYKMVGVVEDTQVMSDANNNLYAFSKSKGQFLKIKQAPGNKMPYFSAYLKLDSNNQAKGFSFRFDDDDPSTTGIENIGIAEETNDSAPYYNLNGMRVNNPAKGVYIHNGKKVIIK</sequence>
<dbReference type="Proteomes" id="UP000230742">
    <property type="component" value="Chromosome 1"/>
</dbReference>
<dbReference type="PANTHER" id="PTHR45661">
    <property type="entry name" value="SURFACE ANTIGEN"/>
    <property type="match status" value="1"/>
</dbReference>
<proteinExistence type="predicted"/>
<dbReference type="InterPro" id="IPR026906">
    <property type="entry name" value="LRR_5"/>
</dbReference>
<dbReference type="InterPro" id="IPR032675">
    <property type="entry name" value="LRR_dom_sf"/>
</dbReference>
<feature type="chain" id="PRO_5013622370" description="Cell surface protein" evidence="1">
    <location>
        <begin position="24"/>
        <end position="1131"/>
    </location>
</feature>
<evidence type="ECO:0000313" key="3">
    <source>
        <dbReference type="Proteomes" id="UP000230742"/>
    </source>
</evidence>
<evidence type="ECO:0000256" key="1">
    <source>
        <dbReference type="SAM" id="SignalP"/>
    </source>
</evidence>
<dbReference type="AlphaFoldDB" id="A0A2D3LLE0"/>
<keyword evidence="1" id="KW-0732">Signal</keyword>